<dbReference type="PANTHER" id="PTHR22639">
    <property type="entry name" value="GAG-RELATED PROTEIN"/>
    <property type="match status" value="1"/>
</dbReference>
<feature type="compositionally biased region" description="Basic and acidic residues" evidence="1">
    <location>
        <begin position="391"/>
        <end position="408"/>
    </location>
</feature>
<dbReference type="GO" id="GO:0003690">
    <property type="term" value="F:double-stranded DNA binding"/>
    <property type="evidence" value="ECO:0007669"/>
    <property type="project" value="InterPro"/>
</dbReference>
<dbReference type="GO" id="GO:0003723">
    <property type="term" value="F:RNA binding"/>
    <property type="evidence" value="ECO:0007669"/>
    <property type="project" value="InterPro"/>
</dbReference>
<dbReference type="GO" id="GO:0002218">
    <property type="term" value="P:activation of innate immune response"/>
    <property type="evidence" value="ECO:0007669"/>
    <property type="project" value="InterPro"/>
</dbReference>
<dbReference type="VEuPathDB" id="VectorBase:RSAN_036047"/>
<evidence type="ECO:0000313" key="2">
    <source>
        <dbReference type="EMBL" id="KAH7938959.1"/>
    </source>
</evidence>
<gene>
    <name evidence="2" type="ORF">HPB52_002956</name>
</gene>
<feature type="compositionally biased region" description="Polar residues" evidence="1">
    <location>
        <begin position="266"/>
        <end position="279"/>
    </location>
</feature>
<feature type="compositionally biased region" description="Basic and acidic residues" evidence="1">
    <location>
        <begin position="348"/>
        <end position="358"/>
    </location>
</feature>
<accession>A0A9D4PFY1</accession>
<feature type="region of interest" description="Disordered" evidence="1">
    <location>
        <begin position="335"/>
        <end position="418"/>
    </location>
</feature>
<dbReference type="PANTHER" id="PTHR22639:SF3">
    <property type="entry name" value="ZINC FINGER CCHC DOMAIN-CONTAINING PROTEIN 3"/>
    <property type="match status" value="1"/>
</dbReference>
<proteinExistence type="predicted"/>
<evidence type="ECO:0008006" key="4">
    <source>
        <dbReference type="Google" id="ProtNLM"/>
    </source>
</evidence>
<reference evidence="2" key="2">
    <citation type="submission" date="2021-09" db="EMBL/GenBank/DDBJ databases">
        <authorList>
            <person name="Jia N."/>
            <person name="Wang J."/>
            <person name="Shi W."/>
            <person name="Du L."/>
            <person name="Sun Y."/>
            <person name="Zhan W."/>
            <person name="Jiang J."/>
            <person name="Wang Q."/>
            <person name="Zhang B."/>
            <person name="Ji P."/>
            <person name="Sakyi L.B."/>
            <person name="Cui X."/>
            <person name="Yuan T."/>
            <person name="Jiang B."/>
            <person name="Yang W."/>
            <person name="Lam T.T.-Y."/>
            <person name="Chang Q."/>
            <person name="Ding S."/>
            <person name="Wang X."/>
            <person name="Zhu J."/>
            <person name="Ruan X."/>
            <person name="Zhao L."/>
            <person name="Wei J."/>
            <person name="Que T."/>
            <person name="Du C."/>
            <person name="Cheng J."/>
            <person name="Dai P."/>
            <person name="Han X."/>
            <person name="Huang E."/>
            <person name="Gao Y."/>
            <person name="Liu J."/>
            <person name="Shao H."/>
            <person name="Ye R."/>
            <person name="Li L."/>
            <person name="Wei W."/>
            <person name="Wang X."/>
            <person name="Wang C."/>
            <person name="Huo Q."/>
            <person name="Li W."/>
            <person name="Guo W."/>
            <person name="Chen H."/>
            <person name="Chen S."/>
            <person name="Zhou L."/>
            <person name="Zhou L."/>
            <person name="Ni X."/>
            <person name="Tian J."/>
            <person name="Zhou Y."/>
            <person name="Sheng Y."/>
            <person name="Liu T."/>
            <person name="Pan Y."/>
            <person name="Xia L."/>
            <person name="Li J."/>
            <person name="Zhao F."/>
            <person name="Cao W."/>
        </authorList>
    </citation>
    <scope>NUCLEOTIDE SEQUENCE</scope>
    <source>
        <strain evidence="2">Rsan-2018</strain>
        <tissue evidence="2">Larvae</tissue>
    </source>
</reference>
<dbReference type="InterPro" id="IPR042509">
    <property type="entry name" value="ZCCHC3"/>
</dbReference>
<keyword evidence="3" id="KW-1185">Reference proteome</keyword>
<dbReference type="Proteomes" id="UP000821837">
    <property type="component" value="Chromosome 8"/>
</dbReference>
<dbReference type="EMBL" id="JABSTV010001254">
    <property type="protein sequence ID" value="KAH7938959.1"/>
    <property type="molecule type" value="Genomic_DNA"/>
</dbReference>
<feature type="region of interest" description="Disordered" evidence="1">
    <location>
        <begin position="263"/>
        <end position="322"/>
    </location>
</feature>
<feature type="compositionally biased region" description="Basic and acidic residues" evidence="1">
    <location>
        <begin position="292"/>
        <end position="301"/>
    </location>
</feature>
<reference evidence="2" key="1">
    <citation type="journal article" date="2020" name="Cell">
        <title>Large-Scale Comparative Analyses of Tick Genomes Elucidate Their Genetic Diversity and Vector Capacities.</title>
        <authorList>
            <consortium name="Tick Genome and Microbiome Consortium (TIGMIC)"/>
            <person name="Jia N."/>
            <person name="Wang J."/>
            <person name="Shi W."/>
            <person name="Du L."/>
            <person name="Sun Y."/>
            <person name="Zhan W."/>
            <person name="Jiang J.F."/>
            <person name="Wang Q."/>
            <person name="Zhang B."/>
            <person name="Ji P."/>
            <person name="Bell-Sakyi L."/>
            <person name="Cui X.M."/>
            <person name="Yuan T.T."/>
            <person name="Jiang B.G."/>
            <person name="Yang W.F."/>
            <person name="Lam T.T."/>
            <person name="Chang Q.C."/>
            <person name="Ding S.J."/>
            <person name="Wang X.J."/>
            <person name="Zhu J.G."/>
            <person name="Ruan X.D."/>
            <person name="Zhao L."/>
            <person name="Wei J.T."/>
            <person name="Ye R.Z."/>
            <person name="Que T.C."/>
            <person name="Du C.H."/>
            <person name="Zhou Y.H."/>
            <person name="Cheng J.X."/>
            <person name="Dai P.F."/>
            <person name="Guo W.B."/>
            <person name="Han X.H."/>
            <person name="Huang E.J."/>
            <person name="Li L.F."/>
            <person name="Wei W."/>
            <person name="Gao Y.C."/>
            <person name="Liu J.Z."/>
            <person name="Shao H.Z."/>
            <person name="Wang X."/>
            <person name="Wang C.C."/>
            <person name="Yang T.C."/>
            <person name="Huo Q.B."/>
            <person name="Li W."/>
            <person name="Chen H.Y."/>
            <person name="Chen S.E."/>
            <person name="Zhou L.G."/>
            <person name="Ni X.B."/>
            <person name="Tian J.H."/>
            <person name="Sheng Y."/>
            <person name="Liu T."/>
            <person name="Pan Y.S."/>
            <person name="Xia L.Y."/>
            <person name="Li J."/>
            <person name="Zhao F."/>
            <person name="Cao W.C."/>
        </authorList>
    </citation>
    <scope>NUCLEOTIDE SEQUENCE</scope>
    <source>
        <strain evidence="2">Rsan-2018</strain>
    </source>
</reference>
<evidence type="ECO:0000256" key="1">
    <source>
        <dbReference type="SAM" id="MobiDB-lite"/>
    </source>
</evidence>
<dbReference type="SUPFAM" id="SSF57756">
    <property type="entry name" value="Retrovirus zinc finger-like domains"/>
    <property type="match status" value="1"/>
</dbReference>
<comment type="caution">
    <text evidence="2">The sequence shown here is derived from an EMBL/GenBank/DDBJ whole genome shotgun (WGS) entry which is preliminary data.</text>
</comment>
<sequence>MACSVDGVSAAASGRGVRCSGPPAGYKFVLPTLPKDETMEPCVFLHCDVGGRPYRIEDFRTPLEELGVIKAVSGIGPYQMSHVWMVKLRSSEAKNMLLSSGEIQVKGRYCAVIDPVKQELTVKVHWVAFDVPNEAVRKVLSEYGDVKEVKLEEWSVPGFEQAESTTRVARMTLHEGITADELPDLFKFQGGAVLVVVPGRAPSCLRCRMKGHIRRDFRTPRCTTCRAFGHERQDCVRTYATVIGATPKRQDIQDLMNEVEAEEAASPTTKGIIETSQGSGCAAGTLAAPQEAENRRSEKESTAPVATEPSEELPAARSVVRSRATRRDALVREGDYAKVEGSTSVDEIEQRKETDKVEGGSFGGDQGALVKMDVDPALVKRRREEDDAEPEREQRQLENGRRQLERRGSTFPAPEQRR</sequence>
<dbReference type="AlphaFoldDB" id="A0A9D4PFY1"/>
<dbReference type="InterPro" id="IPR036875">
    <property type="entry name" value="Znf_CCHC_sf"/>
</dbReference>
<dbReference type="GO" id="GO:0008270">
    <property type="term" value="F:zinc ion binding"/>
    <property type="evidence" value="ECO:0007669"/>
    <property type="project" value="InterPro"/>
</dbReference>
<evidence type="ECO:0000313" key="3">
    <source>
        <dbReference type="Proteomes" id="UP000821837"/>
    </source>
</evidence>
<protein>
    <recommendedName>
        <fullName evidence="4">CCHC-type domain-containing protein</fullName>
    </recommendedName>
</protein>
<name>A0A9D4PFY1_RHISA</name>
<organism evidence="2 3">
    <name type="scientific">Rhipicephalus sanguineus</name>
    <name type="common">Brown dog tick</name>
    <name type="synonym">Ixodes sanguineus</name>
    <dbReference type="NCBI Taxonomy" id="34632"/>
    <lineage>
        <taxon>Eukaryota</taxon>
        <taxon>Metazoa</taxon>
        <taxon>Ecdysozoa</taxon>
        <taxon>Arthropoda</taxon>
        <taxon>Chelicerata</taxon>
        <taxon>Arachnida</taxon>
        <taxon>Acari</taxon>
        <taxon>Parasitiformes</taxon>
        <taxon>Ixodida</taxon>
        <taxon>Ixodoidea</taxon>
        <taxon>Ixodidae</taxon>
        <taxon>Rhipicephalinae</taxon>
        <taxon>Rhipicephalus</taxon>
        <taxon>Rhipicephalus</taxon>
    </lineage>
</organism>